<dbReference type="Gene3D" id="1.20.1280.50">
    <property type="match status" value="1"/>
</dbReference>
<gene>
    <name evidence="1" type="ORF">BD410DRAFT_789405</name>
</gene>
<dbReference type="OrthoDB" id="2269034at2759"/>
<proteinExistence type="predicted"/>
<dbReference type="VEuPathDB" id="FungiDB:BD410DRAFT_789405"/>
<reference evidence="1 2" key="1">
    <citation type="submission" date="2018-06" db="EMBL/GenBank/DDBJ databases">
        <title>A transcriptomic atlas of mushroom development highlights an independent origin of complex multicellularity.</title>
        <authorList>
            <consortium name="DOE Joint Genome Institute"/>
            <person name="Krizsan K."/>
            <person name="Almasi E."/>
            <person name="Merenyi Z."/>
            <person name="Sahu N."/>
            <person name="Viragh M."/>
            <person name="Koszo T."/>
            <person name="Mondo S."/>
            <person name="Kiss B."/>
            <person name="Balint B."/>
            <person name="Kues U."/>
            <person name="Barry K."/>
            <person name="Hegedus J.C."/>
            <person name="Henrissat B."/>
            <person name="Johnson J."/>
            <person name="Lipzen A."/>
            <person name="Ohm R."/>
            <person name="Nagy I."/>
            <person name="Pangilinan J."/>
            <person name="Yan J."/>
            <person name="Xiong Y."/>
            <person name="Grigoriev I.V."/>
            <person name="Hibbett D.S."/>
            <person name="Nagy L.G."/>
        </authorList>
    </citation>
    <scope>NUCLEOTIDE SEQUENCE [LARGE SCALE GENOMIC DNA]</scope>
    <source>
        <strain evidence="1 2">SZMC22713</strain>
    </source>
</reference>
<sequence length="448" mass="52386">MPFTPLRIRWRKFGIFKRNNIQKLPVELLVEIFLCCLPTDRFPDPSRREAPILLGWVCRVWRSVSLNTPQLWAQITIRQRKRSYFTSTLAYITEKFDLRGILEWLRRSGNSPLSFEIDAHTGPHDGDVNLLTHALRSQAHRWKEVILRSNCKCIDHISEILWTPGLTPMLTDIRFLTNRPFKNYMPIPCASQLRSFYLRLTENLFFSDGRFHTLRELRIGRCRSCQLYPSIFAQFPLLEILEITSSPWSPPHGTVTVVHTLQHLHTFIFVDPSEYARLWLLDFFDTPALHSLAVSIWKVGGRFRERTHLSNFLMRCGGQLKRLQLEGYPVYRDDINGCIRHTPILESLCIDSMMLTGDLTTLCPTLVQVDILVTRLGLEGTLIIVDDFLSQWKNSSLKKPTSTTTIYIIRVPFYELSEVLNHQKMKKSPQHGFRIALEEESWWDKRVY</sequence>
<dbReference type="InterPro" id="IPR032675">
    <property type="entry name" value="LRR_dom_sf"/>
</dbReference>
<accession>A0A4Y7Q2V4</accession>
<organism evidence="1 2">
    <name type="scientific">Rickenella mellea</name>
    <dbReference type="NCBI Taxonomy" id="50990"/>
    <lineage>
        <taxon>Eukaryota</taxon>
        <taxon>Fungi</taxon>
        <taxon>Dikarya</taxon>
        <taxon>Basidiomycota</taxon>
        <taxon>Agaricomycotina</taxon>
        <taxon>Agaricomycetes</taxon>
        <taxon>Hymenochaetales</taxon>
        <taxon>Rickenellaceae</taxon>
        <taxon>Rickenella</taxon>
    </lineage>
</organism>
<dbReference type="SUPFAM" id="SSF52047">
    <property type="entry name" value="RNI-like"/>
    <property type="match status" value="1"/>
</dbReference>
<dbReference type="Proteomes" id="UP000294933">
    <property type="component" value="Unassembled WGS sequence"/>
</dbReference>
<dbReference type="Gene3D" id="3.80.10.10">
    <property type="entry name" value="Ribonuclease Inhibitor"/>
    <property type="match status" value="1"/>
</dbReference>
<protein>
    <submittedName>
        <fullName evidence="1">Uncharacterized protein</fullName>
    </submittedName>
</protein>
<dbReference type="EMBL" id="ML170179">
    <property type="protein sequence ID" value="TDL21661.1"/>
    <property type="molecule type" value="Genomic_DNA"/>
</dbReference>
<dbReference type="AlphaFoldDB" id="A0A4Y7Q2V4"/>
<evidence type="ECO:0000313" key="2">
    <source>
        <dbReference type="Proteomes" id="UP000294933"/>
    </source>
</evidence>
<dbReference type="STRING" id="50990.A0A4Y7Q2V4"/>
<name>A0A4Y7Q2V4_9AGAM</name>
<keyword evidence="2" id="KW-1185">Reference proteome</keyword>
<evidence type="ECO:0000313" key="1">
    <source>
        <dbReference type="EMBL" id="TDL21661.1"/>
    </source>
</evidence>